<reference evidence="2 3" key="1">
    <citation type="submission" date="2019-08" db="EMBL/GenBank/DDBJ databases">
        <title>Pelomicrobium methylotrophicum gen. nov., sp. nov. a moderately thermophilic, facultatively anaerobic, lithoautotrophic and methylotrophic bacterium isolated from a terrestrial mud volcano.</title>
        <authorList>
            <person name="Slobodkina G.B."/>
            <person name="Merkel A.Y."/>
            <person name="Slobodkin A.I."/>
        </authorList>
    </citation>
    <scope>NUCLEOTIDE SEQUENCE [LARGE SCALE GENOMIC DNA]</scope>
    <source>
        <strain evidence="2 3">SM250</strain>
    </source>
</reference>
<dbReference type="InterPro" id="IPR052353">
    <property type="entry name" value="Benzoxazolinone_Detox_Enz"/>
</dbReference>
<sequence>MSGKTRVVARVESLRIGRIQPLGDDGTRSAIDKREVAGPLRVTRTGLAGDEHANAKHHGGPEKALHHYPWDHYRAWREEQPHLAPRLAEPGAFGENISTLGITEADVCVGDVCRVGTALLQVSQGRQPCRNLNLRFNEPRMVDFVFESLRTGWYYRVLEEGWMSPGDPIVLVERPCPQWPVHRVLRALFARQPGRHELDALAELPELSPAWRERARSRCDKGGDVSVPCAGPARG</sequence>
<dbReference type="InterPro" id="IPR005163">
    <property type="entry name" value="Tri_helical_YiiM-like"/>
</dbReference>
<dbReference type="InterPro" id="IPR005302">
    <property type="entry name" value="MoCF_Sase_C"/>
</dbReference>
<name>A0A5C7EXE7_9PROT</name>
<feature type="domain" description="MOSC" evidence="1">
    <location>
        <begin position="34"/>
        <end position="172"/>
    </location>
</feature>
<dbReference type="GO" id="GO:0003824">
    <property type="term" value="F:catalytic activity"/>
    <property type="evidence" value="ECO:0007669"/>
    <property type="project" value="InterPro"/>
</dbReference>
<dbReference type="GO" id="GO:0030151">
    <property type="term" value="F:molybdenum ion binding"/>
    <property type="evidence" value="ECO:0007669"/>
    <property type="project" value="InterPro"/>
</dbReference>
<evidence type="ECO:0000313" key="3">
    <source>
        <dbReference type="Proteomes" id="UP000321201"/>
    </source>
</evidence>
<dbReference type="FunCoup" id="A0A5C7EXE7">
    <property type="interactions" value="55"/>
</dbReference>
<dbReference type="PANTHER" id="PTHR30212:SF2">
    <property type="entry name" value="PROTEIN YIIM"/>
    <property type="match status" value="1"/>
</dbReference>
<dbReference type="Proteomes" id="UP000321201">
    <property type="component" value="Unassembled WGS sequence"/>
</dbReference>
<evidence type="ECO:0000259" key="1">
    <source>
        <dbReference type="PROSITE" id="PS51340"/>
    </source>
</evidence>
<dbReference type="SUPFAM" id="SSF50800">
    <property type="entry name" value="PK beta-barrel domain-like"/>
    <property type="match status" value="1"/>
</dbReference>
<dbReference type="RefSeq" id="WP_147798652.1">
    <property type="nucleotide sequence ID" value="NZ_VPFL01000003.1"/>
</dbReference>
<proteinExistence type="predicted"/>
<organism evidence="2 3">
    <name type="scientific">Pelomicrobium methylotrophicum</name>
    <dbReference type="NCBI Taxonomy" id="2602750"/>
    <lineage>
        <taxon>Bacteria</taxon>
        <taxon>Pseudomonadati</taxon>
        <taxon>Pseudomonadota</taxon>
        <taxon>Hydrogenophilia</taxon>
        <taxon>Hydrogenophilia incertae sedis</taxon>
        <taxon>Pelomicrobium</taxon>
    </lineage>
</organism>
<evidence type="ECO:0000313" key="2">
    <source>
        <dbReference type="EMBL" id="TXF13008.1"/>
    </source>
</evidence>
<dbReference type="Pfam" id="PF03473">
    <property type="entry name" value="MOSC"/>
    <property type="match status" value="1"/>
</dbReference>
<dbReference type="InterPro" id="IPR011037">
    <property type="entry name" value="Pyrv_Knase-like_insert_dom_sf"/>
</dbReference>
<dbReference type="Pfam" id="PF03475">
    <property type="entry name" value="YiiM_3-alpha"/>
    <property type="match status" value="1"/>
</dbReference>
<protein>
    <submittedName>
        <fullName evidence="2">MOSC domain-containing protein</fullName>
    </submittedName>
</protein>
<dbReference type="PANTHER" id="PTHR30212">
    <property type="entry name" value="PROTEIN YIIM"/>
    <property type="match status" value="1"/>
</dbReference>
<dbReference type="OrthoDB" id="9786134at2"/>
<keyword evidence="3" id="KW-1185">Reference proteome</keyword>
<gene>
    <name evidence="2" type="ORF">FR698_02715</name>
</gene>
<dbReference type="Gene3D" id="2.40.33.20">
    <property type="entry name" value="PK beta-barrel domain-like"/>
    <property type="match status" value="1"/>
</dbReference>
<dbReference type="AlphaFoldDB" id="A0A5C7EXE7"/>
<dbReference type="PROSITE" id="PS51340">
    <property type="entry name" value="MOSC"/>
    <property type="match status" value="1"/>
</dbReference>
<comment type="caution">
    <text evidence="2">The sequence shown here is derived from an EMBL/GenBank/DDBJ whole genome shotgun (WGS) entry which is preliminary data.</text>
</comment>
<dbReference type="EMBL" id="VPFL01000003">
    <property type="protein sequence ID" value="TXF13008.1"/>
    <property type="molecule type" value="Genomic_DNA"/>
</dbReference>
<dbReference type="GO" id="GO:0030170">
    <property type="term" value="F:pyridoxal phosphate binding"/>
    <property type="evidence" value="ECO:0007669"/>
    <property type="project" value="InterPro"/>
</dbReference>
<accession>A0A5C7EXE7</accession>
<dbReference type="InParanoid" id="A0A5C7EXE7"/>